<dbReference type="HOGENOM" id="CLU_741678_0_0_10"/>
<evidence type="ECO:0000313" key="3">
    <source>
        <dbReference type="EMBL" id="ADB40369.1"/>
    </source>
</evidence>
<dbReference type="InterPro" id="IPR026444">
    <property type="entry name" value="Secre_tail"/>
</dbReference>
<reference evidence="3 4" key="1">
    <citation type="journal article" date="2010" name="Stand. Genomic Sci.">
        <title>Complete genome sequence of Spirosoma linguale type strain (1).</title>
        <authorList>
            <person name="Lail K."/>
            <person name="Sikorski J."/>
            <person name="Saunders E."/>
            <person name="Lapidus A."/>
            <person name="Glavina Del Rio T."/>
            <person name="Copeland A."/>
            <person name="Tice H."/>
            <person name="Cheng J.-F."/>
            <person name="Lucas S."/>
            <person name="Nolan M."/>
            <person name="Bruce D."/>
            <person name="Goodwin L."/>
            <person name="Pitluck S."/>
            <person name="Ivanova N."/>
            <person name="Mavromatis K."/>
            <person name="Ovchinnikova G."/>
            <person name="Pati A."/>
            <person name="Chen A."/>
            <person name="Palaniappan K."/>
            <person name="Land M."/>
            <person name="Hauser L."/>
            <person name="Chang Y.-J."/>
            <person name="Jeffries C.D."/>
            <person name="Chain P."/>
            <person name="Brettin T."/>
            <person name="Detter J.C."/>
            <person name="Schuetze A."/>
            <person name="Rohde M."/>
            <person name="Tindall B.J."/>
            <person name="Goeker M."/>
            <person name="Bristow J."/>
            <person name="Eisen J.A."/>
            <person name="Markowitz V."/>
            <person name="Hugenholtz P."/>
            <person name="Kyrpides N.C."/>
            <person name="Klenk H.-P."/>
            <person name="Chen F."/>
        </authorList>
    </citation>
    <scope>NUCLEOTIDE SEQUENCE [LARGE SCALE GENOMIC DNA]</scope>
    <source>
        <strain evidence="4">ATCC 33905 / DSM 74 / LMG 10896 / Claus 1</strain>
    </source>
</reference>
<dbReference type="RefSeq" id="WP_012928874.1">
    <property type="nucleotide sequence ID" value="NC_013730.1"/>
</dbReference>
<evidence type="ECO:0000313" key="4">
    <source>
        <dbReference type="Proteomes" id="UP000002028"/>
    </source>
</evidence>
<dbReference type="EMBL" id="CP001769">
    <property type="protein sequence ID" value="ADB40369.1"/>
    <property type="molecule type" value="Genomic_DNA"/>
</dbReference>
<proteinExistence type="predicted"/>
<gene>
    <name evidence="3" type="ordered locus">Slin_4388</name>
</gene>
<evidence type="ECO:0000256" key="1">
    <source>
        <dbReference type="SAM" id="SignalP"/>
    </source>
</evidence>
<evidence type="ECO:0000259" key="2">
    <source>
        <dbReference type="Pfam" id="PF18962"/>
    </source>
</evidence>
<dbReference type="Pfam" id="PF18962">
    <property type="entry name" value="Por_Secre_tail"/>
    <property type="match status" value="1"/>
</dbReference>
<organism evidence="3 4">
    <name type="scientific">Spirosoma linguale (strain ATCC 33905 / DSM 74 / LMG 10896 / Claus 1)</name>
    <dbReference type="NCBI Taxonomy" id="504472"/>
    <lineage>
        <taxon>Bacteria</taxon>
        <taxon>Pseudomonadati</taxon>
        <taxon>Bacteroidota</taxon>
        <taxon>Cytophagia</taxon>
        <taxon>Cytophagales</taxon>
        <taxon>Cytophagaceae</taxon>
        <taxon>Spirosoma</taxon>
    </lineage>
</organism>
<sequence length="373" mass="40330">MKIITLLCLILVGAATAQASHLLGGYIQATPITGSPLTYRISALLYMDEVRGKSAADQADVLEICLGDGSTVKAFRASRLLIENKTTSINSYTLIHTYAGPGVYPLTLVLSNRTVVKNITNADAQLFSLTSVLSTNLVNQTPTPGYPGNGVHVSVGRRATISLAATDPEGDSLVYGLSKAQTSVTQSSCNTQPVSSYQYPNDVTRRGTFKINSRTGELIWDAPTELGYYSVTLTINEYRRGVLISQTTQEIPLVVEDIPGTPGTVPPYESAADGPSATGLVTATTDYEDVNVRLVTFPNPVDDRLQVVIQTSNPTTATLQLTDNNGRKLHELTFHRMARQHEQVISMSSLTPGVYVLRAEIDGRILTRKVVKR</sequence>
<dbReference type="AlphaFoldDB" id="D2QLS9"/>
<feature type="domain" description="Secretion system C-terminal sorting" evidence="2">
    <location>
        <begin position="297"/>
        <end position="371"/>
    </location>
</feature>
<dbReference type="KEGG" id="sli:Slin_4388"/>
<accession>D2QLS9</accession>
<keyword evidence="4" id="KW-1185">Reference proteome</keyword>
<feature type="chain" id="PRO_5003033976" description="Secretion system C-terminal sorting domain-containing protein" evidence="1">
    <location>
        <begin position="20"/>
        <end position="373"/>
    </location>
</feature>
<name>D2QLS9_SPILD</name>
<dbReference type="STRING" id="504472.Slin_4388"/>
<keyword evidence="1" id="KW-0732">Signal</keyword>
<feature type="signal peptide" evidence="1">
    <location>
        <begin position="1"/>
        <end position="19"/>
    </location>
</feature>
<dbReference type="Proteomes" id="UP000002028">
    <property type="component" value="Chromosome"/>
</dbReference>
<dbReference type="eggNOG" id="ENOG502ZQPS">
    <property type="taxonomic scope" value="Bacteria"/>
</dbReference>
<dbReference type="NCBIfam" id="TIGR04183">
    <property type="entry name" value="Por_Secre_tail"/>
    <property type="match status" value="1"/>
</dbReference>
<protein>
    <recommendedName>
        <fullName evidence="2">Secretion system C-terminal sorting domain-containing protein</fullName>
    </recommendedName>
</protein>